<comment type="subcellular location">
    <subcellularLocation>
        <location evidence="1">Secreted</location>
    </subcellularLocation>
</comment>
<dbReference type="Pfam" id="PF07732">
    <property type="entry name" value="Cu-oxidase_3"/>
    <property type="match status" value="1"/>
</dbReference>
<dbReference type="GO" id="GO:0005576">
    <property type="term" value="C:extracellular region"/>
    <property type="evidence" value="ECO:0007669"/>
    <property type="project" value="UniProtKB-SubCell"/>
</dbReference>
<keyword evidence="4" id="KW-0479">Metal-binding</keyword>
<dbReference type="STRING" id="22663.A0A2I0JQ93"/>
<evidence type="ECO:0000313" key="11">
    <source>
        <dbReference type="Proteomes" id="UP000233551"/>
    </source>
</evidence>
<reference evidence="10 11" key="1">
    <citation type="submission" date="2017-11" db="EMBL/GenBank/DDBJ databases">
        <title>De-novo sequencing of pomegranate (Punica granatum L.) genome.</title>
        <authorList>
            <person name="Akparov Z."/>
            <person name="Amiraslanov A."/>
            <person name="Hajiyeva S."/>
            <person name="Abbasov M."/>
            <person name="Kaur K."/>
            <person name="Hamwieh A."/>
            <person name="Solovyev V."/>
            <person name="Salamov A."/>
            <person name="Braich B."/>
            <person name="Kosarev P."/>
            <person name="Mahmoud A."/>
            <person name="Hajiyev E."/>
            <person name="Babayeva S."/>
            <person name="Izzatullayeva V."/>
            <person name="Mammadov A."/>
            <person name="Mammadov A."/>
            <person name="Sharifova S."/>
            <person name="Ojaghi J."/>
            <person name="Eynullazada K."/>
            <person name="Bayramov B."/>
            <person name="Abdulazimova A."/>
            <person name="Shahmuradov I."/>
        </authorList>
    </citation>
    <scope>NUCLEOTIDE SEQUENCE [LARGE SCALE GENOMIC DNA]</scope>
    <source>
        <strain evidence="11">cv. AG2017</strain>
        <tissue evidence="10">Leaf</tissue>
    </source>
</reference>
<dbReference type="InterPro" id="IPR008972">
    <property type="entry name" value="Cupredoxin"/>
</dbReference>
<keyword evidence="11" id="KW-1185">Reference proteome</keyword>
<evidence type="ECO:0000256" key="6">
    <source>
        <dbReference type="ARBA" id="ARBA00023002"/>
    </source>
</evidence>
<dbReference type="Proteomes" id="UP000233551">
    <property type="component" value="Unassembled WGS sequence"/>
</dbReference>
<comment type="similarity">
    <text evidence="2">Belongs to the multicopper oxidase family.</text>
</comment>
<dbReference type="GO" id="GO:0016491">
    <property type="term" value="F:oxidoreductase activity"/>
    <property type="evidence" value="ECO:0007669"/>
    <property type="project" value="UniProtKB-KW"/>
</dbReference>
<dbReference type="SUPFAM" id="SSF49503">
    <property type="entry name" value="Cupredoxins"/>
    <property type="match status" value="2"/>
</dbReference>
<protein>
    <recommendedName>
        <fullName evidence="12">Plastocyanin-like domain-containing protein</fullName>
    </recommendedName>
</protein>
<dbReference type="EMBL" id="PGOL01001446">
    <property type="protein sequence ID" value="PKI58073.1"/>
    <property type="molecule type" value="Genomic_DNA"/>
</dbReference>
<dbReference type="GO" id="GO:0005507">
    <property type="term" value="F:copper ion binding"/>
    <property type="evidence" value="ECO:0007669"/>
    <property type="project" value="InterPro"/>
</dbReference>
<dbReference type="InterPro" id="IPR045087">
    <property type="entry name" value="Cu-oxidase_fam"/>
</dbReference>
<comment type="caution">
    <text evidence="10">The sequence shown here is derived from an EMBL/GenBank/DDBJ whole genome shotgun (WGS) entry which is preliminary data.</text>
</comment>
<dbReference type="InterPro" id="IPR011706">
    <property type="entry name" value="Cu-oxidase_C"/>
</dbReference>
<proteinExistence type="inferred from homology"/>
<feature type="domain" description="Plastocyanin-like" evidence="9">
    <location>
        <begin position="1"/>
        <end position="79"/>
    </location>
</feature>
<evidence type="ECO:0008006" key="12">
    <source>
        <dbReference type="Google" id="ProtNLM"/>
    </source>
</evidence>
<dbReference type="InterPro" id="IPR011707">
    <property type="entry name" value="Cu-oxidase-like_N"/>
</dbReference>
<dbReference type="PANTHER" id="PTHR11709:SF410">
    <property type="entry name" value="LACCASE"/>
    <property type="match status" value="1"/>
</dbReference>
<dbReference type="AlphaFoldDB" id="A0A2I0JQ93"/>
<keyword evidence="3" id="KW-0964">Secreted</keyword>
<evidence type="ECO:0000313" key="10">
    <source>
        <dbReference type="EMBL" id="PKI58073.1"/>
    </source>
</evidence>
<keyword evidence="6" id="KW-0560">Oxidoreductase</keyword>
<dbReference type="InterPro" id="IPR002355">
    <property type="entry name" value="Cu_oxidase_Cu_BS"/>
</dbReference>
<keyword evidence="7" id="KW-0186">Copper</keyword>
<evidence type="ECO:0000256" key="5">
    <source>
        <dbReference type="ARBA" id="ARBA00022737"/>
    </source>
</evidence>
<keyword evidence="5" id="KW-0677">Repeat</keyword>
<evidence type="ECO:0000256" key="7">
    <source>
        <dbReference type="ARBA" id="ARBA00023008"/>
    </source>
</evidence>
<accession>A0A2I0JQ93</accession>
<organism evidence="10 11">
    <name type="scientific">Punica granatum</name>
    <name type="common">Pomegranate</name>
    <dbReference type="NCBI Taxonomy" id="22663"/>
    <lineage>
        <taxon>Eukaryota</taxon>
        <taxon>Viridiplantae</taxon>
        <taxon>Streptophyta</taxon>
        <taxon>Embryophyta</taxon>
        <taxon>Tracheophyta</taxon>
        <taxon>Spermatophyta</taxon>
        <taxon>Magnoliopsida</taxon>
        <taxon>eudicotyledons</taxon>
        <taxon>Gunneridae</taxon>
        <taxon>Pentapetalae</taxon>
        <taxon>rosids</taxon>
        <taxon>malvids</taxon>
        <taxon>Myrtales</taxon>
        <taxon>Lythraceae</taxon>
        <taxon>Punica</taxon>
    </lineage>
</organism>
<evidence type="ECO:0000256" key="4">
    <source>
        <dbReference type="ARBA" id="ARBA00022723"/>
    </source>
</evidence>
<gene>
    <name evidence="10" type="ORF">CRG98_021566</name>
</gene>
<evidence type="ECO:0000256" key="2">
    <source>
        <dbReference type="ARBA" id="ARBA00010609"/>
    </source>
</evidence>
<feature type="domain" description="Plastocyanin-like" evidence="8">
    <location>
        <begin position="105"/>
        <end position="170"/>
    </location>
</feature>
<evidence type="ECO:0000259" key="9">
    <source>
        <dbReference type="Pfam" id="PF07732"/>
    </source>
</evidence>
<dbReference type="PANTHER" id="PTHR11709">
    <property type="entry name" value="MULTI-COPPER OXIDASE"/>
    <property type="match status" value="1"/>
</dbReference>
<dbReference type="PROSITE" id="PS00080">
    <property type="entry name" value="MULTICOPPER_OXIDASE2"/>
    <property type="match status" value="1"/>
</dbReference>
<dbReference type="Gene3D" id="2.60.40.420">
    <property type="entry name" value="Cupredoxins - blue copper proteins"/>
    <property type="match status" value="2"/>
</dbReference>
<dbReference type="Pfam" id="PF07731">
    <property type="entry name" value="Cu-oxidase_2"/>
    <property type="match status" value="1"/>
</dbReference>
<name>A0A2I0JQ93_PUNGR</name>
<evidence type="ECO:0000259" key="8">
    <source>
        <dbReference type="Pfam" id="PF07731"/>
    </source>
</evidence>
<evidence type="ECO:0000256" key="1">
    <source>
        <dbReference type="ARBA" id="ARBA00004613"/>
    </source>
</evidence>
<evidence type="ECO:0000256" key="3">
    <source>
        <dbReference type="ARBA" id="ARBA00022525"/>
    </source>
</evidence>
<sequence length="207" mass="23410">MMTVNDSFPGPVIRVHKGDTAYVNVHNQGDFSVTIHWHGVKQPRNPWSDGRVYITHCLIEPGTNFMYEIIFSQEAGTLWNQRSRCVRGSPDAYARVCLLCGGSGDRHFDNETDPKGYNLIDPPELNTISVPKKGWVAIGFRANNPRVWLWHCHFDRHYSWGMNTVLIVKNGGTPETNARYPPPKMPPRATSALQLWEADEFSGAPFS</sequence>